<dbReference type="Proteomes" id="UP000477750">
    <property type="component" value="Unassembled WGS sequence"/>
</dbReference>
<reference evidence="1 2" key="1">
    <citation type="submission" date="2019-10" db="EMBL/GenBank/DDBJ databases">
        <title>Glycomyces albidus sp. nov., a novel actinomycete isolated from rhizosphere soil of wheat (Triticum aestivum L.).</title>
        <authorList>
            <person name="Qian L."/>
        </authorList>
    </citation>
    <scope>NUCLEOTIDE SEQUENCE [LARGE SCALE GENOMIC DNA]</scope>
    <source>
        <strain evidence="1 2">NEAU-7082</strain>
    </source>
</reference>
<sequence length="299" mass="32226">MPSTRWISAPAGKVRRFAARLARRAEPLPRLPFAVALAVAAVVLAVSVEWEPRPYDDIAEVTELPSALDPEIDFSGGAQVEFEILEYGFGTVEDELGAARVIVGAVIRNPFDTAIISPGGLDITVVKDDGVESTLEKFYPNPIPAGTTMRLGFVITAPTEGVPLERLRLSTSDPSFLAPDPEGLSEAERAYAVVPPMPDVELLSVEPLLSPEGYRLQYRVVSDQAQGILLTVLFRDAEGRLLGGLPAGEDPFSFELGSAGWRTVEEGETLQELDLHAAWIPEGADLDSVEIGPRAMYMG</sequence>
<name>A0A6L5GDC1_9ACTN</name>
<dbReference type="AlphaFoldDB" id="A0A6L5GDC1"/>
<protein>
    <submittedName>
        <fullName evidence="1">Uncharacterized protein</fullName>
    </submittedName>
</protein>
<dbReference type="RefSeq" id="WP_153026803.1">
    <property type="nucleotide sequence ID" value="NZ_WIAO01000027.1"/>
</dbReference>
<evidence type="ECO:0000313" key="2">
    <source>
        <dbReference type="Proteomes" id="UP000477750"/>
    </source>
</evidence>
<gene>
    <name evidence="1" type="ORF">GFD30_19170</name>
</gene>
<comment type="caution">
    <text evidence="1">The sequence shown here is derived from an EMBL/GenBank/DDBJ whole genome shotgun (WGS) entry which is preliminary data.</text>
</comment>
<proteinExistence type="predicted"/>
<keyword evidence="2" id="KW-1185">Reference proteome</keyword>
<evidence type="ECO:0000313" key="1">
    <source>
        <dbReference type="EMBL" id="MQM27674.1"/>
    </source>
</evidence>
<accession>A0A6L5GDC1</accession>
<dbReference type="EMBL" id="WIAO01000027">
    <property type="protein sequence ID" value="MQM27674.1"/>
    <property type="molecule type" value="Genomic_DNA"/>
</dbReference>
<organism evidence="1 2">
    <name type="scientific">Glycomyces albidus</name>
    <dbReference type="NCBI Taxonomy" id="2656774"/>
    <lineage>
        <taxon>Bacteria</taxon>
        <taxon>Bacillati</taxon>
        <taxon>Actinomycetota</taxon>
        <taxon>Actinomycetes</taxon>
        <taxon>Glycomycetales</taxon>
        <taxon>Glycomycetaceae</taxon>
        <taxon>Glycomyces</taxon>
    </lineage>
</organism>